<name>B8MHH9_TALSN</name>
<dbReference type="eggNOG" id="KOG0017">
    <property type="taxonomic scope" value="Eukaryota"/>
</dbReference>
<reference evidence="3" key="1">
    <citation type="journal article" date="2015" name="Genome Announc.">
        <title>Genome sequence of the AIDS-associated pathogen Penicillium marneffei (ATCC18224) and its near taxonomic relative Talaromyces stipitatus (ATCC10500).</title>
        <authorList>
            <person name="Nierman W.C."/>
            <person name="Fedorova-Abrams N.D."/>
            <person name="Andrianopoulos A."/>
        </authorList>
    </citation>
    <scope>NUCLEOTIDE SEQUENCE [LARGE SCALE GENOMIC DNA]</scope>
    <source>
        <strain evidence="3">ATCC 10500 / CBS 375.48 / QM 6759 / NRRL 1006</strain>
    </source>
</reference>
<dbReference type="AlphaFoldDB" id="B8MHH9"/>
<dbReference type="InterPro" id="IPR013103">
    <property type="entry name" value="RVT_2"/>
</dbReference>
<dbReference type="Pfam" id="PF07727">
    <property type="entry name" value="RVT_2"/>
    <property type="match status" value="1"/>
</dbReference>
<dbReference type="RefSeq" id="XP_002483194.1">
    <property type="nucleotide sequence ID" value="XM_002483149.1"/>
</dbReference>
<dbReference type="InParanoid" id="B8MHH9"/>
<dbReference type="EMBL" id="EQ962656">
    <property type="protein sequence ID" value="EED15960.1"/>
    <property type="molecule type" value="Genomic_DNA"/>
</dbReference>
<sequence length="115" mass="12833">MQAADIPRSYKEAMATRWVIRGNIYNRHEHLFGDKSALAVTSSTKLILSAAAAHYGWFVAQTDAITVFSNGKLSQPVYMKQPTGFEQGERGVLVCRLRQALNGLEASARIWYNTL</sequence>
<organism evidence="2 3">
    <name type="scientific">Talaromyces stipitatus (strain ATCC 10500 / CBS 375.48 / QM 6759 / NRRL 1006)</name>
    <name type="common">Penicillium stipitatum</name>
    <dbReference type="NCBI Taxonomy" id="441959"/>
    <lineage>
        <taxon>Eukaryota</taxon>
        <taxon>Fungi</taxon>
        <taxon>Dikarya</taxon>
        <taxon>Ascomycota</taxon>
        <taxon>Pezizomycotina</taxon>
        <taxon>Eurotiomycetes</taxon>
        <taxon>Eurotiomycetidae</taxon>
        <taxon>Eurotiales</taxon>
        <taxon>Trichocomaceae</taxon>
        <taxon>Talaromyces</taxon>
        <taxon>Talaromyces sect. Talaromyces</taxon>
    </lineage>
</organism>
<accession>B8MHH9</accession>
<dbReference type="GeneID" id="8109849"/>
<dbReference type="HOGENOM" id="CLU_2110590_0_0_1"/>
<keyword evidence="3" id="KW-1185">Reference proteome</keyword>
<evidence type="ECO:0000313" key="3">
    <source>
        <dbReference type="Proteomes" id="UP000001745"/>
    </source>
</evidence>
<dbReference type="Proteomes" id="UP000001745">
    <property type="component" value="Unassembled WGS sequence"/>
</dbReference>
<dbReference type="STRING" id="441959.B8MHH9"/>
<feature type="domain" description="Reverse transcriptase Ty1/copia-type" evidence="1">
    <location>
        <begin position="16"/>
        <end position="115"/>
    </location>
</feature>
<proteinExistence type="predicted"/>
<gene>
    <name evidence="2" type="ORF">TSTA_010760</name>
</gene>
<evidence type="ECO:0000259" key="1">
    <source>
        <dbReference type="Pfam" id="PF07727"/>
    </source>
</evidence>
<protein>
    <recommendedName>
        <fullName evidence="1">Reverse transcriptase Ty1/copia-type domain-containing protein</fullName>
    </recommendedName>
</protein>
<dbReference type="OrthoDB" id="8069008at2759"/>
<evidence type="ECO:0000313" key="2">
    <source>
        <dbReference type="EMBL" id="EED15960.1"/>
    </source>
</evidence>
<dbReference type="VEuPathDB" id="FungiDB:TSTA_010760"/>
<dbReference type="PhylomeDB" id="B8MHH9"/>